<evidence type="ECO:0000256" key="7">
    <source>
        <dbReference type="ARBA" id="ARBA00022842"/>
    </source>
</evidence>
<dbReference type="InterPro" id="IPR002985">
    <property type="entry name" value="Arg_decrbxlase"/>
</dbReference>
<keyword evidence="10 12" id="KW-0620">Polyamine biosynthesis</keyword>
<keyword evidence="6 12" id="KW-0210">Decarboxylase</keyword>
<evidence type="ECO:0000256" key="13">
    <source>
        <dbReference type="PIRSR" id="PIRSR001336-50"/>
    </source>
</evidence>
<dbReference type="PANTHER" id="PTHR43295:SF9">
    <property type="entry name" value="BIOSYNTHETIC ARGININE DECARBOXYLASE"/>
    <property type="match status" value="1"/>
</dbReference>
<comment type="cofactor">
    <cofactor evidence="1 12 13">
        <name>pyridoxal 5'-phosphate</name>
        <dbReference type="ChEBI" id="CHEBI:597326"/>
    </cofactor>
</comment>
<dbReference type="GO" id="GO:0008295">
    <property type="term" value="P:spermidine biosynthetic process"/>
    <property type="evidence" value="ECO:0007669"/>
    <property type="project" value="UniProtKB-UniRule"/>
</dbReference>
<keyword evidence="11 12" id="KW-0456">Lyase</keyword>
<dbReference type="EC" id="4.1.1.19" evidence="12"/>
<feature type="domain" description="Orn/DAP/Arg decarboxylase 2 N-terminal" evidence="16">
    <location>
        <begin position="112"/>
        <end position="374"/>
    </location>
</feature>
<dbReference type="InterPro" id="IPR022644">
    <property type="entry name" value="De-COase2_N"/>
</dbReference>
<keyword evidence="7 12" id="KW-0460">Magnesium</keyword>
<evidence type="ECO:0000256" key="1">
    <source>
        <dbReference type="ARBA" id="ARBA00001933"/>
    </source>
</evidence>
<feature type="modified residue" description="N6-(pyridoxal phosphate)lysine" evidence="12 13">
    <location>
        <position position="120"/>
    </location>
</feature>
<reference evidence="20" key="1">
    <citation type="journal article" date="2020" name="Appl. Environ. Microbiol.">
        <title>Diazotrophic Anaeromyxobacter Isolates from Soils.</title>
        <authorList>
            <person name="Masuda Y."/>
            <person name="Yamanaka H."/>
            <person name="Xu Z.X."/>
            <person name="Shiratori Y."/>
            <person name="Aono T."/>
            <person name="Amachi S."/>
            <person name="Senoo K."/>
            <person name="Itoh H."/>
        </authorList>
    </citation>
    <scope>NUCLEOTIDE SEQUENCE [LARGE SCALE GENOMIC DNA]</scope>
    <source>
        <strain evidence="20">R267</strain>
    </source>
</reference>
<dbReference type="AlphaFoldDB" id="A0A7I9VPM3"/>
<dbReference type="NCBIfam" id="TIGR01273">
    <property type="entry name" value="speA"/>
    <property type="match status" value="1"/>
</dbReference>
<dbReference type="RefSeq" id="WP_176066831.1">
    <property type="nucleotide sequence ID" value="NZ_BJTG01000007.1"/>
</dbReference>
<dbReference type="UniPathway" id="UPA00186">
    <property type="reaction ID" value="UER00284"/>
</dbReference>
<organism evidence="19 20">
    <name type="scientific">Anaeromyxobacter diazotrophicus</name>
    <dbReference type="NCBI Taxonomy" id="2590199"/>
    <lineage>
        <taxon>Bacteria</taxon>
        <taxon>Pseudomonadati</taxon>
        <taxon>Myxococcota</taxon>
        <taxon>Myxococcia</taxon>
        <taxon>Myxococcales</taxon>
        <taxon>Cystobacterineae</taxon>
        <taxon>Anaeromyxobacteraceae</taxon>
        <taxon>Anaeromyxobacter</taxon>
    </lineage>
</organism>
<feature type="active site" description="Proton donor" evidence="14">
    <location>
        <position position="534"/>
    </location>
</feature>
<feature type="binding site" evidence="12">
    <location>
        <begin position="302"/>
        <end position="312"/>
    </location>
    <ligand>
        <name>substrate</name>
    </ligand>
</feature>
<comment type="pathway">
    <text evidence="12">Amine and polyamine biosynthesis; agmatine biosynthesis; agmatine from L-arginine: step 1/1.</text>
</comment>
<dbReference type="Gene3D" id="2.40.37.10">
    <property type="entry name" value="Lyase, Ornithine Decarboxylase, Chain A, domain 1"/>
    <property type="match status" value="1"/>
</dbReference>
<keyword evidence="20" id="KW-1185">Reference proteome</keyword>
<dbReference type="InterPro" id="IPR029066">
    <property type="entry name" value="PLP-binding_barrel"/>
</dbReference>
<proteinExistence type="inferred from homology"/>
<dbReference type="GO" id="GO:0006527">
    <property type="term" value="P:L-arginine catabolic process"/>
    <property type="evidence" value="ECO:0007669"/>
    <property type="project" value="InterPro"/>
</dbReference>
<sequence>MATPETRFPQHPSDATAATPASDWSVEKAAQHYNVPGWGAGYFSVSDKGHLVVHPHGQPGPTIDIMDVVEDIRERNLGFPCVVRFQDVLRARVKAINEAFGKGLVEQGYGGKYFGVYPVKVNQMREVVEEILDAGAPYHYGLEAGSKGELLIVLGHNTDPEALTVCNGYKDEEFLRLALLGRKLGRKVIVVIEKLSELPHLLRLGDEMGVEPLIGLRSKLTTRGTGKWEGSSGDFAKFGLTVPELIHAVRILKEQKKEHCARLLHFHVGSQLTDIRVVKDAINEGARVYAKLRKMGLPIEYFDVGGGLGVDYVGSHGGNGNGNNAAPGVTIASTVNYTLEEYVGDVVYNLQRVCQNEQVPEPHIVSESGRAVTAHHSCVVMNVFGHIEIGSQEQITAASVADPNESKVVREMREIVTGLTPRNKAEAYHDAVAKKEEALQMFKLGLLGLEERAMVESLFWKLCRDLVALNRGKKRLPRDTRDLGDKIADQYMANFSLFQSAPDHWAFDQLFPIVPLHRMDEPPTRDCTIVDITCDSDGKIDRFIEGEGVDETLSLHALEPGQPYYLGLMLTGAYQDVMGDMHNLFGRVNEIHVFVDDEDPEDFYIEEVIPGDRIEQVLSRMQYGPGDLARRVKNALDQKVKDGAIRPKEGVQLADFFEQVMRGYTYLAGV</sequence>
<dbReference type="HAMAP" id="MF_01417">
    <property type="entry name" value="SpeA"/>
    <property type="match status" value="1"/>
</dbReference>
<feature type="domain" description="Arginine decarboxylase C-terminal helical" evidence="18">
    <location>
        <begin position="614"/>
        <end position="667"/>
    </location>
</feature>
<dbReference type="EMBL" id="BJTG01000007">
    <property type="protein sequence ID" value="GEJ58363.1"/>
    <property type="molecule type" value="Genomic_DNA"/>
</dbReference>
<feature type="region of interest" description="Disordered" evidence="15">
    <location>
        <begin position="1"/>
        <end position="21"/>
    </location>
</feature>
<dbReference type="InterPro" id="IPR022657">
    <property type="entry name" value="De-COase2_CS"/>
</dbReference>
<feature type="domain" description="Arginine decarboxylase helical bundle" evidence="17">
    <location>
        <begin position="403"/>
        <end position="483"/>
    </location>
</feature>
<evidence type="ECO:0000256" key="8">
    <source>
        <dbReference type="ARBA" id="ARBA00022898"/>
    </source>
</evidence>
<evidence type="ECO:0000313" key="19">
    <source>
        <dbReference type="EMBL" id="GEJ58363.1"/>
    </source>
</evidence>
<dbReference type="PROSITE" id="PS00879">
    <property type="entry name" value="ODR_DC_2_2"/>
    <property type="match status" value="1"/>
</dbReference>
<dbReference type="InterPro" id="IPR022653">
    <property type="entry name" value="De-COase2_pyr-phos_BS"/>
</dbReference>
<evidence type="ECO:0000259" key="17">
    <source>
        <dbReference type="Pfam" id="PF17810"/>
    </source>
</evidence>
<evidence type="ECO:0000256" key="3">
    <source>
        <dbReference type="ARBA" id="ARBA00002257"/>
    </source>
</evidence>
<dbReference type="PANTHER" id="PTHR43295">
    <property type="entry name" value="ARGININE DECARBOXYLASE"/>
    <property type="match status" value="1"/>
</dbReference>
<dbReference type="PRINTS" id="PR01180">
    <property type="entry name" value="ARGDCRBXLASE"/>
</dbReference>
<accession>A0A7I9VPM3</accession>
<dbReference type="Gene3D" id="1.10.287.3440">
    <property type="match status" value="1"/>
</dbReference>
<dbReference type="Pfam" id="PF17944">
    <property type="entry name" value="Arg_decarbox_C"/>
    <property type="match status" value="1"/>
</dbReference>
<keyword evidence="9 12" id="KW-0745">Spermidine biosynthesis</keyword>
<dbReference type="CDD" id="cd06830">
    <property type="entry name" value="PLPDE_III_ADC"/>
    <property type="match status" value="1"/>
</dbReference>
<keyword evidence="5 12" id="KW-0479">Metal-binding</keyword>
<dbReference type="SUPFAM" id="SSF51419">
    <property type="entry name" value="PLP-binding barrel"/>
    <property type="match status" value="1"/>
</dbReference>
<keyword evidence="8 12" id="KW-0663">Pyridoxal phosphate</keyword>
<gene>
    <name evidence="12 19" type="primary">speA</name>
    <name evidence="19" type="ORF">AMYX_31040</name>
</gene>
<evidence type="ECO:0000256" key="2">
    <source>
        <dbReference type="ARBA" id="ARBA00001946"/>
    </source>
</evidence>
<evidence type="ECO:0000256" key="12">
    <source>
        <dbReference type="HAMAP-Rule" id="MF_01417"/>
    </source>
</evidence>
<dbReference type="Gene3D" id="1.20.58.930">
    <property type="match status" value="1"/>
</dbReference>
<evidence type="ECO:0000259" key="18">
    <source>
        <dbReference type="Pfam" id="PF17944"/>
    </source>
</evidence>
<comment type="function">
    <text evidence="3 12">Catalyzes the biosynthesis of agmatine from arginine.</text>
</comment>
<dbReference type="Pfam" id="PF02784">
    <property type="entry name" value="Orn_Arg_deC_N"/>
    <property type="match status" value="1"/>
</dbReference>
<dbReference type="PIRSF" id="PIRSF001336">
    <property type="entry name" value="Arg_decrbxlase"/>
    <property type="match status" value="1"/>
</dbReference>
<dbReference type="GO" id="GO:0008792">
    <property type="term" value="F:arginine decarboxylase activity"/>
    <property type="evidence" value="ECO:0007669"/>
    <property type="project" value="UniProtKB-UniRule"/>
</dbReference>
<dbReference type="NCBIfam" id="NF003763">
    <property type="entry name" value="PRK05354.1"/>
    <property type="match status" value="1"/>
</dbReference>
<comment type="cofactor">
    <cofactor evidence="2 12">
        <name>Mg(2+)</name>
        <dbReference type="ChEBI" id="CHEBI:18420"/>
    </cofactor>
</comment>
<dbReference type="InterPro" id="IPR000183">
    <property type="entry name" value="Orn/DAP/Arg_de-COase"/>
</dbReference>
<dbReference type="InterPro" id="IPR040634">
    <property type="entry name" value="Arg_decarb_HB"/>
</dbReference>
<dbReference type="InterPro" id="IPR009006">
    <property type="entry name" value="Ala_racemase/Decarboxylase_C"/>
</dbReference>
<dbReference type="GO" id="GO:0046872">
    <property type="term" value="F:metal ion binding"/>
    <property type="evidence" value="ECO:0007669"/>
    <property type="project" value="UniProtKB-KW"/>
</dbReference>
<evidence type="ECO:0000256" key="11">
    <source>
        <dbReference type="ARBA" id="ARBA00023239"/>
    </source>
</evidence>
<evidence type="ECO:0000256" key="5">
    <source>
        <dbReference type="ARBA" id="ARBA00022723"/>
    </source>
</evidence>
<name>A0A7I9VPM3_9BACT</name>
<evidence type="ECO:0000256" key="10">
    <source>
        <dbReference type="ARBA" id="ARBA00023115"/>
    </source>
</evidence>
<evidence type="ECO:0000256" key="4">
    <source>
        <dbReference type="ARBA" id="ARBA00008357"/>
    </source>
</evidence>
<dbReference type="InterPro" id="IPR041128">
    <property type="entry name" value="Arg_decarbox_C"/>
</dbReference>
<dbReference type="PRINTS" id="PR01179">
    <property type="entry name" value="ODADCRBXLASE"/>
</dbReference>
<evidence type="ECO:0000259" key="16">
    <source>
        <dbReference type="Pfam" id="PF02784"/>
    </source>
</evidence>
<dbReference type="Proteomes" id="UP000503640">
    <property type="component" value="Unassembled WGS sequence"/>
</dbReference>
<evidence type="ECO:0000256" key="15">
    <source>
        <dbReference type="SAM" id="MobiDB-lite"/>
    </source>
</evidence>
<comment type="similarity">
    <text evidence="4 12">Belongs to the Orn/Lys/Arg decarboxylase class-II family. SpeA subfamily.</text>
</comment>
<dbReference type="Gene3D" id="3.20.20.10">
    <property type="entry name" value="Alanine racemase"/>
    <property type="match status" value="1"/>
</dbReference>
<evidence type="ECO:0000256" key="9">
    <source>
        <dbReference type="ARBA" id="ARBA00023066"/>
    </source>
</evidence>
<evidence type="ECO:0000313" key="20">
    <source>
        <dbReference type="Proteomes" id="UP000503640"/>
    </source>
</evidence>
<dbReference type="SUPFAM" id="SSF50621">
    <property type="entry name" value="Alanine racemase C-terminal domain-like"/>
    <property type="match status" value="1"/>
</dbReference>
<protein>
    <recommendedName>
        <fullName evidence="12">Biosynthetic arginine decarboxylase</fullName>
        <shortName evidence="12">ADC</shortName>
        <ecNumber evidence="12">4.1.1.19</ecNumber>
    </recommendedName>
</protein>
<comment type="catalytic activity">
    <reaction evidence="12">
        <text>L-arginine + H(+) = agmatine + CO2</text>
        <dbReference type="Rhea" id="RHEA:17641"/>
        <dbReference type="ChEBI" id="CHEBI:15378"/>
        <dbReference type="ChEBI" id="CHEBI:16526"/>
        <dbReference type="ChEBI" id="CHEBI:32682"/>
        <dbReference type="ChEBI" id="CHEBI:58145"/>
        <dbReference type="EC" id="4.1.1.19"/>
    </reaction>
</comment>
<dbReference type="Pfam" id="PF17810">
    <property type="entry name" value="Arg_decarb_HB"/>
    <property type="match status" value="1"/>
</dbReference>
<evidence type="ECO:0000256" key="6">
    <source>
        <dbReference type="ARBA" id="ARBA00022793"/>
    </source>
</evidence>
<comment type="caution">
    <text evidence="19">The sequence shown here is derived from an EMBL/GenBank/DDBJ whole genome shotgun (WGS) entry which is preliminary data.</text>
</comment>
<dbReference type="PROSITE" id="PS00878">
    <property type="entry name" value="ODR_DC_2_1"/>
    <property type="match status" value="1"/>
</dbReference>
<evidence type="ECO:0000256" key="14">
    <source>
        <dbReference type="PIRSR" id="PIRSR600183-50"/>
    </source>
</evidence>